<protein>
    <submittedName>
        <fullName evidence="2">Odorant receptor OR3-1</fullName>
    </submittedName>
</protein>
<proteinExistence type="evidence at transcript level"/>
<name>A0A3G2LEM4_9MUSC</name>
<feature type="transmembrane region" description="Helical" evidence="1">
    <location>
        <begin position="191"/>
        <end position="210"/>
    </location>
</feature>
<keyword evidence="1" id="KW-1133">Transmembrane helix</keyword>
<feature type="transmembrane region" description="Helical" evidence="1">
    <location>
        <begin position="240"/>
        <end position="261"/>
    </location>
</feature>
<gene>
    <name evidence="2" type="primary">OR3-1</name>
</gene>
<evidence type="ECO:0000256" key="1">
    <source>
        <dbReference type="SAM" id="Phobius"/>
    </source>
</evidence>
<accession>A0A3G2LEM4</accession>
<organism evidence="2">
    <name type="scientific">Bactrocera minax</name>
    <name type="common">Chinese citrus fly</name>
    <dbReference type="NCBI Taxonomy" id="104690"/>
    <lineage>
        <taxon>Eukaryota</taxon>
        <taxon>Metazoa</taxon>
        <taxon>Ecdysozoa</taxon>
        <taxon>Arthropoda</taxon>
        <taxon>Hexapoda</taxon>
        <taxon>Insecta</taxon>
        <taxon>Pterygota</taxon>
        <taxon>Neoptera</taxon>
        <taxon>Endopterygota</taxon>
        <taxon>Diptera</taxon>
        <taxon>Brachycera</taxon>
        <taxon>Muscomorpha</taxon>
        <taxon>Tephritoidea</taxon>
        <taxon>Tephritidae</taxon>
        <taxon>Bactrocera</taxon>
        <taxon>Tetradacus</taxon>
    </lineage>
</organism>
<keyword evidence="1" id="KW-0812">Transmembrane</keyword>
<feature type="transmembrane region" description="Helical" evidence="1">
    <location>
        <begin position="12"/>
        <end position="29"/>
    </location>
</feature>
<feature type="transmembrane region" description="Helical" evidence="1">
    <location>
        <begin position="217"/>
        <end position="234"/>
    </location>
</feature>
<sequence length="285" mass="33150">MKRVGYFDQHRLASCLLTVPIFICVSSAYRTYIIRNDFDEVTISLFKISGAYVTTARSLIVMYKAQEFLNFFDGIDRWYQELQCDGNEITLKKVHEFMRIVKKASKTILILTALTLFYITVIQLLATADYEHKSISFGTFLIKDLQYKLESTTDMTELEALKCIKKCVKDHVMIIKYHNDLEVLFSSGSSVSVSIFGITPCVIIVFSTMVSSNRSNLFLCYIFKFKFTIILHLQDHDMSLLIADIQLSLLVMISTFIFFWVANDFCCEVIWDYFPHIYNICYYNL</sequence>
<keyword evidence="2" id="KW-0675">Receptor</keyword>
<feature type="transmembrane region" description="Helical" evidence="1">
    <location>
        <begin position="41"/>
        <end position="60"/>
    </location>
</feature>
<dbReference type="AlphaFoldDB" id="A0A3G2LEM4"/>
<reference evidence="2" key="1">
    <citation type="submission" date="2018-09" db="EMBL/GenBank/DDBJ databases">
        <title>Identification and expression analysis of chemosensory genes in citrus fruit fly Bactrocera minax.</title>
        <authorList>
            <person name="Lu Y."/>
            <person name="Yu T."/>
            <person name="Cheng J."/>
        </authorList>
    </citation>
    <scope>NUCLEOTIDE SEQUENCE</scope>
    <source>
        <strain evidence="2">Bmi001029</strain>
    </source>
</reference>
<evidence type="ECO:0000313" key="2">
    <source>
        <dbReference type="EMBL" id="AYN70694.1"/>
    </source>
</evidence>
<dbReference type="EMBL" id="MH937279">
    <property type="protein sequence ID" value="AYN70694.1"/>
    <property type="molecule type" value="mRNA"/>
</dbReference>
<feature type="transmembrane region" description="Helical" evidence="1">
    <location>
        <begin position="108"/>
        <end position="126"/>
    </location>
</feature>
<keyword evidence="1" id="KW-0472">Membrane</keyword>